<evidence type="ECO:0000313" key="3">
    <source>
        <dbReference type="Proteomes" id="UP000281245"/>
    </source>
</evidence>
<feature type="region of interest" description="Disordered" evidence="1">
    <location>
        <begin position="1196"/>
        <end position="1235"/>
    </location>
</feature>
<feature type="compositionally biased region" description="Basic and acidic residues" evidence="1">
    <location>
        <begin position="1135"/>
        <end position="1152"/>
    </location>
</feature>
<feature type="compositionally biased region" description="Basic and acidic residues" evidence="1">
    <location>
        <begin position="99"/>
        <end position="109"/>
    </location>
</feature>
<dbReference type="Proteomes" id="UP000281245">
    <property type="component" value="Unassembled WGS sequence"/>
</dbReference>
<sequence length="1664" mass="178434">MFAKARGQRGHDRSSSAATAPSSHVPPHASPLSANFDNAPLPPPIFQPTRQVGGESLQRPGTSDGLGTRPSNRTNGLRLTSAPVLPPIPRVASRYEPATSDRNRAREDGDSGNARGLGRALDQSKQGHGIEHLVELPPTGKIANAPLADMDWQSPSSPGSASPKMEGTLFPPKSTGPSPLPPTPSGPAMSREFIDSRDKPYSQPQRPQTIQQSYSTPQVPTTNNPLHLSSPQVLAGRSSQSPLSPPQMTPTSANSLQAPHISGARHSPHSSAEDFGALRRAQTNSSQISSNTQTPSAQASSNYSGSTQLPSAQSSVNKVSSPASSSPLSQTLGTPYQSTSSFFPLPRHVSRRPKTAGASAKFGGVSVPTHHSSTAKPESTDVQPKAEKRKTRLLNPIALLSRRKSGQDGVETVADRSAAAQAYERQKSVAQSGLSKMPEDFDPRIKGKVVHDFSTPRSKRGVSYSEADQRPPRGQLQSANSTPAVPQLLPDFDFGQAASNHVKQASESSSSLNRRSAHSPSMFKEILNDDPAQAADRPRSLNAERLENREFLQRVGHQSTVSAYSQESAVLPPFARRSQHLDPMQAALCQDGESKRSSDPSSGKDRDSSLSSFSQVSPITGRTSVPFATDVRNSTGRSLSPVSPASPMSKDLRHMSAVSDVPPQSARASMLPQASADFRRRDEEETTSRPFSSASGFPVGPTFSPIAEQAPPSSPGSDQSPKRPVQQSSDRDPTMAPEVVTTPAPEPMIEPSAAPSREGLSIPIPDRNSSSGTSPELTPEIKQAETMNVSASKRMPKLVEKRPSAVGHSSKRLSALPKHHPSNASRFSFQMGESAREEQVLEEKHRRMKSQNRQLSPDEDEDEFDESAMDDMDELEMQEQFDEDYEEHDAPLATPMGELTGLQRTRQQLQAPSLSDDGSLYDDDYVDDDGQFDVSDETNALDTARTATQDNHVMARNEQQSSDNSESFHKHAIDQNVLPTSDRPFHSGAGLRIDTSGNNFGQGVFPGKFGQMHNGAHGAESRSGFYMQPEAAGYSPAGAIKPAQREDTPLRQQPNEEHDSSRVASGVSFGSAGGPAFEKHEQRSREVNRPANATPNKSAGLGLTGFEDFDFGSGPDLSIYDSRPTSRQDAPNTDRWTRDSDGMPKRLSRWEDLPTSASSPRASQFPPVSHGQSEAYEGPLGKSIRQRNTEANQNLQYAQSSDGDDDDDEGDDDMYFDDGGFEQDISSPRGQHEHMNEDLFDNDAFLNRSSRIQGYPGQPVHQQRPQSGFSLASLGGDGPYPSFAMGANPNKARQRQSQLLLEDLPLQGPVDPRLIPQRNPSEDAKRLGLSRKVPPLPALEGTQEAVSRMQSNLQAYHTALAEAVNRAAVEGRFSRQSSVSSSRTSENGGGDGLTRSKSIKEPNLTPITERSEFSTRNSYMSMSHASAFGLPSAGLNGPASPALARLPTSPLGEREALSFDQLRKLRASAFAGGESMGSASGSHGSWQSEYGPMKGPGSFQWHHGAQTPHSAGSSSSQAAPTGYFASVPMMGPGALGSSSGRGSNTSQQADSSRPGSGAGYSPSARNSGHAATTEYAEMDATPRKPLPAASAAPEPTTAKKVLPKANTAGGSASQQHSRQGSDHVTYVKEQNSNGSPRWILERRRTSELGQLELVGREVVQGGWI</sequence>
<feature type="compositionally biased region" description="Polar residues" evidence="1">
    <location>
        <begin position="369"/>
        <end position="382"/>
    </location>
</feature>
<feature type="compositionally biased region" description="Polar residues" evidence="1">
    <location>
        <begin position="69"/>
        <end position="78"/>
    </location>
</feature>
<protein>
    <submittedName>
        <fullName evidence="2">Uncharacterized protein</fullName>
    </submittedName>
</protein>
<feature type="region of interest" description="Disordered" evidence="1">
    <location>
        <begin position="1307"/>
        <end position="1327"/>
    </location>
</feature>
<gene>
    <name evidence="2" type="ORF">D0869_01871</name>
</gene>
<feature type="region of interest" description="Disordered" evidence="1">
    <location>
        <begin position="1250"/>
        <end position="1295"/>
    </location>
</feature>
<feature type="compositionally biased region" description="Polar residues" evidence="1">
    <location>
        <begin position="1536"/>
        <end position="1554"/>
    </location>
</feature>
<organism evidence="2 3">
    <name type="scientific">Hortaea werneckii</name>
    <name type="common">Black yeast</name>
    <name type="synonym">Cladosporium werneckii</name>
    <dbReference type="NCBI Taxonomy" id="91943"/>
    <lineage>
        <taxon>Eukaryota</taxon>
        <taxon>Fungi</taxon>
        <taxon>Dikarya</taxon>
        <taxon>Ascomycota</taxon>
        <taxon>Pezizomycotina</taxon>
        <taxon>Dothideomycetes</taxon>
        <taxon>Dothideomycetidae</taxon>
        <taxon>Mycosphaerellales</taxon>
        <taxon>Teratosphaeriaceae</taxon>
        <taxon>Hortaea</taxon>
    </lineage>
</organism>
<feature type="compositionally biased region" description="Polar residues" evidence="1">
    <location>
        <begin position="202"/>
        <end position="242"/>
    </location>
</feature>
<feature type="compositionally biased region" description="Polar residues" evidence="1">
    <location>
        <begin position="330"/>
        <end position="342"/>
    </location>
</feature>
<feature type="compositionally biased region" description="Polar residues" evidence="1">
    <location>
        <begin position="297"/>
        <end position="313"/>
    </location>
</feature>
<feature type="region of interest" description="Disordered" evidence="1">
    <location>
        <begin position="1373"/>
        <end position="1412"/>
    </location>
</feature>
<reference evidence="2 3" key="1">
    <citation type="journal article" date="2018" name="BMC Genomics">
        <title>Genomic evidence for intraspecific hybridization in a clonal and extremely halotolerant yeast.</title>
        <authorList>
            <person name="Gostincar C."/>
            <person name="Stajich J.E."/>
            <person name="Zupancic J."/>
            <person name="Zalar P."/>
            <person name="Gunde-Cimerman N."/>
        </authorList>
    </citation>
    <scope>NUCLEOTIDE SEQUENCE [LARGE SCALE GENOMIC DNA]</scope>
    <source>
        <strain evidence="2 3">EXF-6656</strain>
    </source>
</reference>
<evidence type="ECO:0000313" key="2">
    <source>
        <dbReference type="EMBL" id="RMX88092.1"/>
    </source>
</evidence>
<dbReference type="VEuPathDB" id="FungiDB:BTJ68_05852"/>
<feature type="region of interest" description="Disordered" evidence="1">
    <location>
        <begin position="1045"/>
        <end position="1177"/>
    </location>
</feature>
<evidence type="ECO:0000256" key="1">
    <source>
        <dbReference type="SAM" id="MobiDB-lite"/>
    </source>
</evidence>
<feature type="compositionally biased region" description="Basic and acidic residues" evidence="1">
    <location>
        <begin position="677"/>
        <end position="687"/>
    </location>
</feature>
<feature type="compositionally biased region" description="Polar residues" evidence="1">
    <location>
        <begin position="1608"/>
        <end position="1618"/>
    </location>
</feature>
<feature type="compositionally biased region" description="Low complexity" evidence="1">
    <location>
        <begin position="899"/>
        <end position="918"/>
    </location>
</feature>
<name>A0A3M6XBB2_HORWE</name>
<accession>A0A3M6XBB2</accession>
<feature type="region of interest" description="Disordered" evidence="1">
    <location>
        <begin position="944"/>
        <end position="969"/>
    </location>
</feature>
<feature type="compositionally biased region" description="Low complexity" evidence="1">
    <location>
        <begin position="506"/>
        <end position="521"/>
    </location>
</feature>
<dbReference type="OrthoDB" id="5408302at2759"/>
<feature type="region of interest" description="Disordered" evidence="1">
    <location>
        <begin position="1"/>
        <end position="392"/>
    </location>
</feature>
<feature type="compositionally biased region" description="Acidic residues" evidence="1">
    <location>
        <begin position="1202"/>
        <end position="1221"/>
    </location>
</feature>
<feature type="region of interest" description="Disordered" evidence="1">
    <location>
        <begin position="1606"/>
        <end position="1637"/>
    </location>
</feature>
<dbReference type="EMBL" id="QWIJ01000085">
    <property type="protein sequence ID" value="RMX88092.1"/>
    <property type="molecule type" value="Genomic_DNA"/>
</dbReference>
<feature type="compositionally biased region" description="Basic and acidic residues" evidence="1">
    <location>
        <begin position="834"/>
        <end position="845"/>
    </location>
</feature>
<feature type="compositionally biased region" description="Polar residues" evidence="1">
    <location>
        <begin position="475"/>
        <end position="484"/>
    </location>
</feature>
<feature type="compositionally biased region" description="Polar residues" evidence="1">
    <location>
        <begin position="1260"/>
        <end position="1270"/>
    </location>
</feature>
<feature type="compositionally biased region" description="Low complexity" evidence="1">
    <location>
        <begin position="1374"/>
        <end position="1385"/>
    </location>
</feature>
<feature type="compositionally biased region" description="Low complexity" evidence="1">
    <location>
        <begin position="15"/>
        <end position="34"/>
    </location>
</feature>
<feature type="compositionally biased region" description="Low complexity" evidence="1">
    <location>
        <begin position="314"/>
        <end position="329"/>
    </location>
</feature>
<proteinExistence type="predicted"/>
<feature type="compositionally biased region" description="Basic and acidic residues" evidence="1">
    <location>
        <begin position="1045"/>
        <end position="1061"/>
    </location>
</feature>
<feature type="compositionally biased region" description="Low complexity" evidence="1">
    <location>
        <begin position="282"/>
        <end position="296"/>
    </location>
</feature>
<feature type="compositionally biased region" description="Acidic residues" evidence="1">
    <location>
        <begin position="857"/>
        <end position="887"/>
    </location>
</feature>
<comment type="caution">
    <text evidence="2">The sequence shown here is derived from an EMBL/GenBank/DDBJ whole genome shotgun (WGS) entry which is preliminary data.</text>
</comment>
<feature type="region of interest" description="Disordered" evidence="1">
    <location>
        <begin position="574"/>
        <end position="926"/>
    </location>
</feature>
<feature type="compositionally biased region" description="Polar residues" evidence="1">
    <location>
        <begin position="631"/>
        <end position="643"/>
    </location>
</feature>
<feature type="compositionally biased region" description="Low complexity" evidence="1">
    <location>
        <begin position="1472"/>
        <end position="1485"/>
    </location>
</feature>
<feature type="region of interest" description="Disordered" evidence="1">
    <location>
        <begin position="424"/>
        <end position="545"/>
    </location>
</feature>
<feature type="compositionally biased region" description="Polar residues" evidence="1">
    <location>
        <begin position="767"/>
        <end position="776"/>
    </location>
</feature>
<feature type="compositionally biased region" description="Basic and acidic residues" evidence="1">
    <location>
        <begin position="592"/>
        <end position="608"/>
    </location>
</feature>
<feature type="compositionally biased region" description="Polar residues" evidence="1">
    <location>
        <begin position="944"/>
        <end position="965"/>
    </location>
</feature>
<feature type="compositionally biased region" description="Basic and acidic residues" evidence="1">
    <location>
        <begin position="536"/>
        <end position="545"/>
    </location>
</feature>
<feature type="compositionally biased region" description="Basic and acidic residues" evidence="1">
    <location>
        <begin position="437"/>
        <end position="451"/>
    </location>
</feature>
<feature type="region of interest" description="Disordered" evidence="1">
    <location>
        <begin position="1472"/>
        <end position="1572"/>
    </location>
</feature>
<feature type="compositionally biased region" description="Basic and acidic residues" evidence="1">
    <location>
        <begin position="1077"/>
        <end position="1088"/>
    </location>
</feature>
<feature type="compositionally biased region" description="Polar residues" evidence="1">
    <location>
        <begin position="1507"/>
        <end position="1519"/>
    </location>
</feature>